<feature type="signal peptide" evidence="1">
    <location>
        <begin position="1"/>
        <end position="18"/>
    </location>
</feature>
<organism evidence="2 3">
    <name type="scientific">Colletotrichum lupini</name>
    <dbReference type="NCBI Taxonomy" id="145971"/>
    <lineage>
        <taxon>Eukaryota</taxon>
        <taxon>Fungi</taxon>
        <taxon>Dikarya</taxon>
        <taxon>Ascomycota</taxon>
        <taxon>Pezizomycotina</taxon>
        <taxon>Sordariomycetes</taxon>
        <taxon>Hypocreomycetidae</taxon>
        <taxon>Glomerellales</taxon>
        <taxon>Glomerellaceae</taxon>
        <taxon>Colletotrichum</taxon>
        <taxon>Colletotrichum acutatum species complex</taxon>
    </lineage>
</organism>
<evidence type="ECO:0000313" key="3">
    <source>
        <dbReference type="Proteomes" id="UP000830671"/>
    </source>
</evidence>
<dbReference type="Proteomes" id="UP000830671">
    <property type="component" value="Chromosome 4"/>
</dbReference>
<proteinExistence type="predicted"/>
<name>A0A9Q8WGW3_9PEZI</name>
<keyword evidence="3" id="KW-1185">Reference proteome</keyword>
<reference evidence="2" key="1">
    <citation type="journal article" date="2021" name="Mol. Plant Microbe Interact.">
        <title>Complete Genome Sequence of the Plant-Pathogenic Fungus Colletotrichum lupini.</title>
        <authorList>
            <person name="Baroncelli R."/>
            <person name="Pensec F."/>
            <person name="Da Lio D."/>
            <person name="Boufleur T."/>
            <person name="Vicente I."/>
            <person name="Sarrocco S."/>
            <person name="Picot A."/>
            <person name="Baraldi E."/>
            <person name="Sukno S."/>
            <person name="Thon M."/>
            <person name="Le Floch G."/>
        </authorList>
    </citation>
    <scope>NUCLEOTIDE SEQUENCE</scope>
    <source>
        <strain evidence="2">IMI 504893</strain>
    </source>
</reference>
<dbReference type="KEGG" id="clup:CLUP02_07845"/>
<evidence type="ECO:0000256" key="1">
    <source>
        <dbReference type="SAM" id="SignalP"/>
    </source>
</evidence>
<keyword evidence="1" id="KW-0732">Signal</keyword>
<sequence length="148" mass="16355">MFAGYAAVLAVLATTVVARTCPAGLMKCTYVGPEAQCYVEFPPCPTQVLAVPPSRPLRAFPSVKPLAPILLKIIFNYCKATGTLKNQKEGENATVPRRHLRVPCSYRTNVDLGYTHIVCYAPAKPFRDRMTIYIVSIFVHILTSQKPN</sequence>
<dbReference type="RefSeq" id="XP_049143980.1">
    <property type="nucleotide sequence ID" value="XM_049286837.1"/>
</dbReference>
<evidence type="ECO:0000313" key="2">
    <source>
        <dbReference type="EMBL" id="UQC82357.1"/>
    </source>
</evidence>
<dbReference type="GeneID" id="73341847"/>
<dbReference type="AlphaFoldDB" id="A0A9Q8WGW3"/>
<dbReference type="EMBL" id="CP019476">
    <property type="protein sequence ID" value="UQC82357.1"/>
    <property type="molecule type" value="Genomic_DNA"/>
</dbReference>
<protein>
    <submittedName>
        <fullName evidence="2">Uncharacterized protein</fullName>
    </submittedName>
</protein>
<feature type="chain" id="PRO_5040406414" evidence="1">
    <location>
        <begin position="19"/>
        <end position="148"/>
    </location>
</feature>
<accession>A0A9Q8WGW3</accession>
<gene>
    <name evidence="2" type="ORF">CLUP02_07845</name>
</gene>